<evidence type="ECO:0000256" key="7">
    <source>
        <dbReference type="ARBA" id="ARBA00023065"/>
    </source>
</evidence>
<dbReference type="AlphaFoldDB" id="A0A5B8MW48"/>
<sequence length="512" mass="55895">MQGRSLLEFTTIGDDIPRLDVSDNFEEYEGGFDPDEEAYSYSLAFLAIPGVALAVLSLLVPIFFFTIRCLCCSWRRKDRGGGCWPTAKRKRGLLCSTIAIVVLCLLVFAGSAIVYIYGAESTASVDDFSSGLVKNKDAVVASIIGISDALVQAAQKLGNMDQDSLDVVLDLTEEAINMSNEVDDYEQQLKDVFKIVDLAFLIAACVFMFFGLVLLLATGCKWRSVAIIITLIMPLISVIAWACVGVSFPMTALFADTCNEMIVYQKTPAKSTLTEYIPCPDRETAAESLEEAYKNLNEFATEINKEIGKANTATADALTACQGITSSVCDQVRAQAITLDLMCVPFVNCNLNPFASECTASAMSNALTRYVQSTCPYPTSDNKVTLPQFQATYQPLACDDDDLVSCRQAGKPIIRTDFLRMVDLSQGASDLIRILPETEDLITCKFVRTTAKDLTDNYCKNCIDALDHLWIGFLLVGFGLFVAWFVLMSAQAHMIKGGEVGTEFGAIPAIPK</sequence>
<dbReference type="PANTHER" id="PTHR31414:SF18">
    <property type="entry name" value="TRANSMEMBRANE PROTEIN-RELATED"/>
    <property type="match status" value="1"/>
</dbReference>
<keyword evidence="12" id="KW-0407">Ion channel</keyword>
<evidence type="ECO:0000256" key="9">
    <source>
        <dbReference type="ARBA" id="ARBA00023173"/>
    </source>
</evidence>
<feature type="transmembrane region" description="Helical" evidence="13">
    <location>
        <begin position="225"/>
        <end position="248"/>
    </location>
</feature>
<keyword evidence="7" id="KW-0406">Ion transport</keyword>
<dbReference type="OrthoDB" id="1428658at2759"/>
<dbReference type="InterPro" id="IPR006990">
    <property type="entry name" value="Tweety"/>
</dbReference>
<evidence type="ECO:0000256" key="1">
    <source>
        <dbReference type="ARBA" id="ARBA00004651"/>
    </source>
</evidence>
<comment type="subcellular location">
    <subcellularLocation>
        <location evidence="1">Cell membrane</location>
        <topology evidence="1">Multi-pass membrane protein</topology>
    </subcellularLocation>
</comment>
<dbReference type="EMBL" id="CP031044">
    <property type="protein sequence ID" value="QDZ23845.1"/>
    <property type="molecule type" value="Genomic_DNA"/>
</dbReference>
<proteinExistence type="inferred from homology"/>
<name>A0A5B8MW48_9CHLO</name>
<dbReference type="Pfam" id="PF04906">
    <property type="entry name" value="Tweety"/>
    <property type="match status" value="1"/>
</dbReference>
<protein>
    <recommendedName>
        <fullName evidence="16">Protein tweety homolog</fullName>
    </recommendedName>
</protein>
<keyword evidence="11" id="KW-0868">Chloride</keyword>
<evidence type="ECO:0000313" key="15">
    <source>
        <dbReference type="Proteomes" id="UP000316726"/>
    </source>
</evidence>
<gene>
    <name evidence="14" type="ORF">A3770_11p63630</name>
</gene>
<feature type="transmembrane region" description="Helical" evidence="13">
    <location>
        <begin position="92"/>
        <end position="117"/>
    </location>
</feature>
<keyword evidence="4" id="KW-1003">Cell membrane</keyword>
<keyword evidence="15" id="KW-1185">Reference proteome</keyword>
<evidence type="ECO:0000256" key="13">
    <source>
        <dbReference type="SAM" id="Phobius"/>
    </source>
</evidence>
<dbReference type="PANTHER" id="PTHR31414">
    <property type="entry name" value="TRANSMEMBRANE PROTEIN DDB_G0292058"/>
    <property type="match status" value="1"/>
</dbReference>
<keyword evidence="6 13" id="KW-1133">Transmembrane helix</keyword>
<evidence type="ECO:0000256" key="8">
    <source>
        <dbReference type="ARBA" id="ARBA00023136"/>
    </source>
</evidence>
<dbReference type="GO" id="GO:0005886">
    <property type="term" value="C:plasma membrane"/>
    <property type="evidence" value="ECO:0007669"/>
    <property type="project" value="UniProtKB-SubCell"/>
</dbReference>
<keyword evidence="10" id="KW-0325">Glycoprotein</keyword>
<keyword evidence="5 13" id="KW-0812">Transmembrane</keyword>
<dbReference type="GO" id="GO:0005254">
    <property type="term" value="F:chloride channel activity"/>
    <property type="evidence" value="ECO:0007669"/>
    <property type="project" value="UniProtKB-KW"/>
</dbReference>
<evidence type="ECO:0008006" key="16">
    <source>
        <dbReference type="Google" id="ProtNLM"/>
    </source>
</evidence>
<feature type="transmembrane region" description="Helical" evidence="13">
    <location>
        <begin position="198"/>
        <end position="218"/>
    </location>
</feature>
<evidence type="ECO:0000256" key="3">
    <source>
        <dbReference type="ARBA" id="ARBA00022448"/>
    </source>
</evidence>
<dbReference type="Proteomes" id="UP000316726">
    <property type="component" value="Chromosome 11"/>
</dbReference>
<dbReference type="STRING" id="1764295.A0A5B8MW48"/>
<feature type="transmembrane region" description="Helical" evidence="13">
    <location>
        <begin position="469"/>
        <end position="487"/>
    </location>
</feature>
<evidence type="ECO:0000256" key="12">
    <source>
        <dbReference type="ARBA" id="ARBA00023303"/>
    </source>
</evidence>
<keyword evidence="9" id="KW-0869">Chloride channel</keyword>
<organism evidence="14 15">
    <name type="scientific">Chloropicon primus</name>
    <dbReference type="NCBI Taxonomy" id="1764295"/>
    <lineage>
        <taxon>Eukaryota</taxon>
        <taxon>Viridiplantae</taxon>
        <taxon>Chlorophyta</taxon>
        <taxon>Chloropicophyceae</taxon>
        <taxon>Chloropicales</taxon>
        <taxon>Chloropicaceae</taxon>
        <taxon>Chloropicon</taxon>
    </lineage>
</organism>
<dbReference type="GO" id="GO:0034707">
    <property type="term" value="C:chloride channel complex"/>
    <property type="evidence" value="ECO:0007669"/>
    <property type="project" value="UniProtKB-KW"/>
</dbReference>
<evidence type="ECO:0000256" key="4">
    <source>
        <dbReference type="ARBA" id="ARBA00022475"/>
    </source>
</evidence>
<dbReference type="InterPro" id="IPR040283">
    <property type="entry name" value="DDB_G0292058-like"/>
</dbReference>
<keyword evidence="8 13" id="KW-0472">Membrane</keyword>
<comment type="similarity">
    <text evidence="2">Belongs to the tweety family.</text>
</comment>
<evidence type="ECO:0000256" key="6">
    <source>
        <dbReference type="ARBA" id="ARBA00022989"/>
    </source>
</evidence>
<evidence type="ECO:0000256" key="2">
    <source>
        <dbReference type="ARBA" id="ARBA00009849"/>
    </source>
</evidence>
<evidence type="ECO:0000313" key="14">
    <source>
        <dbReference type="EMBL" id="QDZ23845.1"/>
    </source>
</evidence>
<evidence type="ECO:0000256" key="5">
    <source>
        <dbReference type="ARBA" id="ARBA00022692"/>
    </source>
</evidence>
<keyword evidence="3" id="KW-0813">Transport</keyword>
<evidence type="ECO:0000256" key="11">
    <source>
        <dbReference type="ARBA" id="ARBA00023214"/>
    </source>
</evidence>
<evidence type="ECO:0000256" key="10">
    <source>
        <dbReference type="ARBA" id="ARBA00023180"/>
    </source>
</evidence>
<reference evidence="14 15" key="1">
    <citation type="submission" date="2018-07" db="EMBL/GenBank/DDBJ databases">
        <title>The complete nuclear genome of the prasinophyte Chloropicon primus (CCMP1205).</title>
        <authorList>
            <person name="Pombert J.-F."/>
            <person name="Otis C."/>
            <person name="Turmel M."/>
            <person name="Lemieux C."/>
        </authorList>
    </citation>
    <scope>NUCLEOTIDE SEQUENCE [LARGE SCALE GENOMIC DNA]</scope>
    <source>
        <strain evidence="14 15">CCMP1205</strain>
    </source>
</reference>
<feature type="transmembrane region" description="Helical" evidence="13">
    <location>
        <begin position="43"/>
        <end position="71"/>
    </location>
</feature>
<accession>A0A5B8MW48</accession>